<feature type="domain" description="Flagellin C-terminal" evidence="6">
    <location>
        <begin position="473"/>
        <end position="557"/>
    </location>
</feature>
<evidence type="ECO:0000256" key="1">
    <source>
        <dbReference type="ARBA" id="ARBA00005709"/>
    </source>
</evidence>
<accession>A0A5C0SAV9</accession>
<comment type="function">
    <text evidence="4">Flagellin is the subunit protein which polymerizes to form the filaments of bacterial flagella.</text>
</comment>
<evidence type="ECO:0000313" key="7">
    <source>
        <dbReference type="EMBL" id="QEK11311.1"/>
    </source>
</evidence>
<dbReference type="PRINTS" id="PR00207">
    <property type="entry name" value="FLAGELLIN"/>
</dbReference>
<dbReference type="Pfam" id="PF00669">
    <property type="entry name" value="Flagellin_N"/>
    <property type="match status" value="1"/>
</dbReference>
<dbReference type="GO" id="GO:0009288">
    <property type="term" value="C:bacterial-type flagellum"/>
    <property type="evidence" value="ECO:0007669"/>
    <property type="project" value="UniProtKB-SubCell"/>
</dbReference>
<dbReference type="GO" id="GO:0005576">
    <property type="term" value="C:extracellular region"/>
    <property type="evidence" value="ECO:0007669"/>
    <property type="project" value="UniProtKB-SubCell"/>
</dbReference>
<evidence type="ECO:0000313" key="8">
    <source>
        <dbReference type="Proteomes" id="UP000324646"/>
    </source>
</evidence>
<dbReference type="OrthoDB" id="9796789at2"/>
<reference evidence="7 8" key="1">
    <citation type="submission" date="2019-07" db="EMBL/GenBank/DDBJ databases">
        <title>Complete genome of Crassaminicella thermophila SY095.</title>
        <authorList>
            <person name="Li X."/>
        </authorList>
    </citation>
    <scope>NUCLEOTIDE SEQUENCE [LARGE SCALE GENOMIC DNA]</scope>
    <source>
        <strain evidence="7 8">SY095</strain>
    </source>
</reference>
<sequence>MRINHNLMAMNTHRQLGIGQFNAARSMEKLSSGYRINRAGDDAAGLSISEKMRAQIRGLNQASRNAQDGISMIQTAEGALQETHSILQRMRELAVQAANDTNVEIDRESIQGEIEQLKSEIDRIAGSTEFNKQTLLKGDGKVNLDRTTLVTNSKLSGGNTVYTQAKQVSTMSGGASGIAASGAYAEFTLNGEKIRIDIAAGNAEGKASGSIYNVTGNSATVNAKATWGGTSGNNAIKAYADALDQVIAANDKLAGNYDARISGTALIIEATATGDFKGDAGNIAAAVFSVSGNITEGGDVLGSTTDVQAMKTIELSGISGLTTSTTFSDDLNALIGKGLTINGKQIEFYNANDGKYEGDAIGVNISDAYAETNSTSGAAAVAKAIADQVDIDGVVLSASGTNLVVKAEAGLGKDGNNIEFTDGGVQEDFKAEFQIGANQSQTMEIKIGDMRSDALGIKDLDLSTKEGAQAAITTLESAIAKVSTQRSELGAFQNRLEHTIKNLDTSAENLQASESRIRDVDMAKEMMEFTKNNILQQAAQAMLAQANQAPQGVLQLLR</sequence>
<dbReference type="Pfam" id="PF00700">
    <property type="entry name" value="Flagellin_C"/>
    <property type="match status" value="1"/>
</dbReference>
<dbReference type="Gene3D" id="3.30.70.2120">
    <property type="match status" value="1"/>
</dbReference>
<dbReference type="Proteomes" id="UP000324646">
    <property type="component" value="Chromosome"/>
</dbReference>
<evidence type="ECO:0000256" key="4">
    <source>
        <dbReference type="RuleBase" id="RU362073"/>
    </source>
</evidence>
<dbReference type="SUPFAM" id="SSF64518">
    <property type="entry name" value="Phase 1 flagellin"/>
    <property type="match status" value="1"/>
</dbReference>
<organism evidence="7 8">
    <name type="scientific">Crassaminicella thermophila</name>
    <dbReference type="NCBI Taxonomy" id="2599308"/>
    <lineage>
        <taxon>Bacteria</taxon>
        <taxon>Bacillati</taxon>
        <taxon>Bacillota</taxon>
        <taxon>Clostridia</taxon>
        <taxon>Eubacteriales</taxon>
        <taxon>Clostridiaceae</taxon>
        <taxon>Crassaminicella</taxon>
    </lineage>
</organism>
<evidence type="ECO:0000259" key="5">
    <source>
        <dbReference type="Pfam" id="PF00669"/>
    </source>
</evidence>
<comment type="subcellular location">
    <subcellularLocation>
        <location evidence="4">Secreted</location>
    </subcellularLocation>
    <subcellularLocation>
        <location evidence="4">Bacterial flagellum</location>
    </subcellularLocation>
</comment>
<comment type="similarity">
    <text evidence="1 4">Belongs to the bacterial flagellin family.</text>
</comment>
<dbReference type="InterPro" id="IPR046358">
    <property type="entry name" value="Flagellin_C"/>
</dbReference>
<dbReference type="Gene3D" id="6.10.10.10">
    <property type="entry name" value="Flagellar export chaperone, C-terminal domain"/>
    <property type="match status" value="1"/>
</dbReference>
<dbReference type="Gene3D" id="1.20.1330.10">
    <property type="entry name" value="f41 fragment of flagellin, N-terminal domain"/>
    <property type="match status" value="2"/>
</dbReference>
<evidence type="ECO:0000256" key="2">
    <source>
        <dbReference type="ARBA" id="ARBA00020110"/>
    </source>
</evidence>
<dbReference type="KEGG" id="crs:FQB35_02405"/>
<keyword evidence="7" id="KW-0282">Flagellum</keyword>
<proteinExistence type="inferred from homology"/>
<keyword evidence="7" id="KW-0969">Cilium</keyword>
<dbReference type="InterPro" id="IPR001492">
    <property type="entry name" value="Flagellin"/>
</dbReference>
<dbReference type="InterPro" id="IPR001029">
    <property type="entry name" value="Flagellin_N"/>
</dbReference>
<keyword evidence="7" id="KW-0966">Cell projection</keyword>
<dbReference type="GO" id="GO:0005198">
    <property type="term" value="F:structural molecule activity"/>
    <property type="evidence" value="ECO:0007669"/>
    <property type="project" value="UniProtKB-UniRule"/>
</dbReference>
<keyword evidence="8" id="KW-1185">Reference proteome</keyword>
<gene>
    <name evidence="7" type="ORF">FQB35_02405</name>
</gene>
<dbReference type="InterPro" id="IPR042187">
    <property type="entry name" value="Flagellin_C_sub2"/>
</dbReference>
<protein>
    <recommendedName>
        <fullName evidence="2 4">Flagellin</fullName>
    </recommendedName>
</protein>
<dbReference type="AlphaFoldDB" id="A0A5C0SAV9"/>
<dbReference type="RefSeq" id="WP_148808384.1">
    <property type="nucleotide sequence ID" value="NZ_CP042243.1"/>
</dbReference>
<keyword evidence="3 4" id="KW-0975">Bacterial flagellum</keyword>
<evidence type="ECO:0000256" key="3">
    <source>
        <dbReference type="ARBA" id="ARBA00023143"/>
    </source>
</evidence>
<dbReference type="EMBL" id="CP042243">
    <property type="protein sequence ID" value="QEK11311.1"/>
    <property type="molecule type" value="Genomic_DNA"/>
</dbReference>
<dbReference type="PANTHER" id="PTHR42792:SF2">
    <property type="entry name" value="FLAGELLIN"/>
    <property type="match status" value="1"/>
</dbReference>
<dbReference type="PANTHER" id="PTHR42792">
    <property type="entry name" value="FLAGELLIN"/>
    <property type="match status" value="1"/>
</dbReference>
<evidence type="ECO:0000259" key="6">
    <source>
        <dbReference type="Pfam" id="PF00700"/>
    </source>
</evidence>
<keyword evidence="4" id="KW-0964">Secreted</keyword>
<name>A0A5C0SAV9_CRATE</name>
<feature type="domain" description="Flagellin N-terminal" evidence="5">
    <location>
        <begin position="3"/>
        <end position="138"/>
    </location>
</feature>